<dbReference type="KEGG" id="haad:MW046_02640"/>
<reference evidence="2" key="1">
    <citation type="submission" date="2022-04" db="EMBL/GenBank/DDBJ databases">
        <title>Halocatena sp. nov., isolated from a salt lake.</title>
        <authorList>
            <person name="Cui H.-L."/>
        </authorList>
    </citation>
    <scope>NUCLEOTIDE SEQUENCE</scope>
    <source>
        <strain evidence="2">AD-1</strain>
    </source>
</reference>
<dbReference type="RefSeq" id="WP_247994022.1">
    <property type="nucleotide sequence ID" value="NZ_CP096019.1"/>
</dbReference>
<organism evidence="2 3">
    <name type="scientific">Halocatena salina</name>
    <dbReference type="NCBI Taxonomy" id="2934340"/>
    <lineage>
        <taxon>Archaea</taxon>
        <taxon>Methanobacteriati</taxon>
        <taxon>Methanobacteriota</taxon>
        <taxon>Stenosarchaea group</taxon>
        <taxon>Halobacteria</taxon>
        <taxon>Halobacteriales</taxon>
        <taxon>Natronomonadaceae</taxon>
        <taxon>Halocatena</taxon>
    </lineage>
</organism>
<dbReference type="Proteomes" id="UP000831768">
    <property type="component" value="Chromosome"/>
</dbReference>
<keyword evidence="3" id="KW-1185">Reference proteome</keyword>
<protein>
    <submittedName>
        <fullName evidence="2">Uncharacterized protein</fullName>
    </submittedName>
</protein>
<evidence type="ECO:0000313" key="3">
    <source>
        <dbReference type="Proteomes" id="UP000831768"/>
    </source>
</evidence>
<dbReference type="AlphaFoldDB" id="A0A8U0A2F7"/>
<feature type="compositionally biased region" description="Low complexity" evidence="1">
    <location>
        <begin position="51"/>
        <end position="67"/>
    </location>
</feature>
<feature type="region of interest" description="Disordered" evidence="1">
    <location>
        <begin position="27"/>
        <end position="67"/>
    </location>
</feature>
<dbReference type="GeneID" id="71926909"/>
<accession>A0A8U0A2F7</accession>
<proteinExistence type="predicted"/>
<sequence length="98" mass="11051">MKDGNETKRKLTIVLLAIVGVSILLRRRGSDQTSETEEDEHEPTDTETVSEESTTSEPTSMTESITSNQRELDMFDMLAIFAAAITEARDEYHERTGR</sequence>
<evidence type="ECO:0000256" key="1">
    <source>
        <dbReference type="SAM" id="MobiDB-lite"/>
    </source>
</evidence>
<gene>
    <name evidence="2" type="ORF">MW046_02640</name>
</gene>
<name>A0A8U0A2F7_9EURY</name>
<dbReference type="EMBL" id="CP096019">
    <property type="protein sequence ID" value="UPM43355.1"/>
    <property type="molecule type" value="Genomic_DNA"/>
</dbReference>
<evidence type="ECO:0000313" key="2">
    <source>
        <dbReference type="EMBL" id="UPM43355.1"/>
    </source>
</evidence>